<dbReference type="InterPro" id="IPR009061">
    <property type="entry name" value="DNA-bd_dom_put_sf"/>
</dbReference>
<evidence type="ECO:0000313" key="6">
    <source>
        <dbReference type="EMBL" id="RNF27955.1"/>
    </source>
</evidence>
<keyword evidence="7" id="KW-1185">Reference proteome</keyword>
<reference evidence="6" key="1">
    <citation type="submission" date="2014-10" db="EMBL/GenBank/DDBJ databases">
        <title>Massilia sp. genome.</title>
        <authorList>
            <person name="Xu B."/>
            <person name="Dai L."/>
            <person name="Huang Z."/>
        </authorList>
    </citation>
    <scope>NUCLEOTIDE SEQUENCE [LARGE SCALE GENOMIC DNA]</scope>
    <source>
        <strain evidence="6">CFS-1</strain>
    </source>
</reference>
<evidence type="ECO:0000313" key="7">
    <source>
        <dbReference type="Proteomes" id="UP000283254"/>
    </source>
</evidence>
<dbReference type="PROSITE" id="PS50937">
    <property type="entry name" value="HTH_MERR_2"/>
    <property type="match status" value="1"/>
</dbReference>
<dbReference type="PANTHER" id="PTHR30204">
    <property type="entry name" value="REDOX-CYCLING DRUG-SENSING TRANSCRIPTIONAL ACTIVATOR SOXR"/>
    <property type="match status" value="1"/>
</dbReference>
<keyword evidence="3" id="KW-0238">DNA-binding</keyword>
<dbReference type="SUPFAM" id="SSF46955">
    <property type="entry name" value="Putative DNA-binding domain"/>
    <property type="match status" value="1"/>
</dbReference>
<dbReference type="Proteomes" id="UP000283254">
    <property type="component" value="Unassembled WGS sequence"/>
</dbReference>
<dbReference type="Gene3D" id="1.10.1660.10">
    <property type="match status" value="1"/>
</dbReference>
<dbReference type="GO" id="GO:0003677">
    <property type="term" value="F:DNA binding"/>
    <property type="evidence" value="ECO:0007669"/>
    <property type="project" value="UniProtKB-KW"/>
</dbReference>
<dbReference type="OrthoDB" id="9808480at2"/>
<evidence type="ECO:0000256" key="3">
    <source>
        <dbReference type="ARBA" id="ARBA00023125"/>
    </source>
</evidence>
<keyword evidence="4" id="KW-0804">Transcription</keyword>
<sequence>MLISEFAAAAGLSRDTVRYYMHLGLLQPKTNGKGGSKPYHFFSSEDMQAVEVIRIGQALGWSLKDIAALDTERRENGIDGARAVEILREQLAQLEAKAADLARMTDYLRKKIDWLASGERGAQPGFGVCGCEVALPEI</sequence>
<evidence type="ECO:0000256" key="2">
    <source>
        <dbReference type="ARBA" id="ARBA00023015"/>
    </source>
</evidence>
<keyword evidence="1" id="KW-0678">Repressor</keyword>
<protein>
    <recommendedName>
        <fullName evidence="5">HTH merR-type domain-containing protein</fullName>
    </recommendedName>
</protein>
<evidence type="ECO:0000256" key="1">
    <source>
        <dbReference type="ARBA" id="ARBA00022491"/>
    </source>
</evidence>
<dbReference type="EMBL" id="JSAB01000432">
    <property type="protein sequence ID" value="RNF27955.1"/>
    <property type="molecule type" value="Genomic_DNA"/>
</dbReference>
<dbReference type="PANTHER" id="PTHR30204:SF69">
    <property type="entry name" value="MERR-FAMILY TRANSCRIPTIONAL REGULATOR"/>
    <property type="match status" value="1"/>
</dbReference>
<dbReference type="InterPro" id="IPR047057">
    <property type="entry name" value="MerR_fam"/>
</dbReference>
<accession>A0A422QDJ3</accession>
<dbReference type="AlphaFoldDB" id="A0A422QDJ3"/>
<dbReference type="InterPro" id="IPR000551">
    <property type="entry name" value="MerR-type_HTH_dom"/>
</dbReference>
<evidence type="ECO:0000259" key="5">
    <source>
        <dbReference type="PROSITE" id="PS50937"/>
    </source>
</evidence>
<organism evidence="6 7">
    <name type="scientific">Massilia aurea</name>
    <dbReference type="NCBI Taxonomy" id="373040"/>
    <lineage>
        <taxon>Bacteria</taxon>
        <taxon>Pseudomonadati</taxon>
        <taxon>Pseudomonadota</taxon>
        <taxon>Betaproteobacteria</taxon>
        <taxon>Burkholderiales</taxon>
        <taxon>Oxalobacteraceae</taxon>
        <taxon>Telluria group</taxon>
        <taxon>Massilia</taxon>
    </lineage>
</organism>
<name>A0A422QDJ3_9BURK</name>
<dbReference type="RefSeq" id="WP_123072161.1">
    <property type="nucleotide sequence ID" value="NZ_JSAB01000432.1"/>
</dbReference>
<gene>
    <name evidence="6" type="ORF">NM04_25715</name>
</gene>
<evidence type="ECO:0000256" key="4">
    <source>
        <dbReference type="ARBA" id="ARBA00023163"/>
    </source>
</evidence>
<comment type="caution">
    <text evidence="6">The sequence shown here is derived from an EMBL/GenBank/DDBJ whole genome shotgun (WGS) entry which is preliminary data.</text>
</comment>
<dbReference type="SMART" id="SM00422">
    <property type="entry name" value="HTH_MERR"/>
    <property type="match status" value="1"/>
</dbReference>
<dbReference type="Pfam" id="PF13411">
    <property type="entry name" value="MerR_1"/>
    <property type="match status" value="1"/>
</dbReference>
<proteinExistence type="predicted"/>
<dbReference type="GO" id="GO:0003700">
    <property type="term" value="F:DNA-binding transcription factor activity"/>
    <property type="evidence" value="ECO:0007669"/>
    <property type="project" value="InterPro"/>
</dbReference>
<keyword evidence="2" id="KW-0805">Transcription regulation</keyword>
<feature type="domain" description="HTH merR-type" evidence="5">
    <location>
        <begin position="1"/>
        <end position="72"/>
    </location>
</feature>